<dbReference type="PANTHER" id="PTHR38471">
    <property type="entry name" value="FOUR HELIX BUNDLE PROTEIN"/>
    <property type="match status" value="1"/>
</dbReference>
<dbReference type="Gene3D" id="1.20.1440.60">
    <property type="entry name" value="23S rRNA-intervening sequence"/>
    <property type="match status" value="1"/>
</dbReference>
<dbReference type="NCBIfam" id="TIGR02436">
    <property type="entry name" value="four helix bundle protein"/>
    <property type="match status" value="1"/>
</dbReference>
<organism evidence="1 2">
    <name type="scientific">Tenacibaculum caenipelagi</name>
    <dbReference type="NCBI Taxonomy" id="1325435"/>
    <lineage>
        <taxon>Bacteria</taxon>
        <taxon>Pseudomonadati</taxon>
        <taxon>Bacteroidota</taxon>
        <taxon>Flavobacteriia</taxon>
        <taxon>Flavobacteriales</taxon>
        <taxon>Flavobacteriaceae</taxon>
        <taxon>Tenacibaculum</taxon>
    </lineage>
</organism>
<comment type="caution">
    <text evidence="1">The sequence shown here is derived from an EMBL/GenBank/DDBJ whole genome shotgun (WGS) entry which is preliminary data.</text>
</comment>
<protein>
    <submittedName>
        <fullName evidence="1">Four helix bundle protein</fullName>
    </submittedName>
</protein>
<reference evidence="1 2" key="1">
    <citation type="submission" date="2019-03" db="EMBL/GenBank/DDBJ databases">
        <title>Genomic Encyclopedia of Type Strains, Phase III (KMG-III): the genomes of soil and plant-associated and newly described type strains.</title>
        <authorList>
            <person name="Whitman W."/>
        </authorList>
    </citation>
    <scope>NUCLEOTIDE SEQUENCE [LARGE SCALE GENOMIC DNA]</scope>
    <source>
        <strain evidence="1 2">CECT 8283</strain>
    </source>
</reference>
<dbReference type="EMBL" id="SNYH01000005">
    <property type="protein sequence ID" value="TDQ23826.1"/>
    <property type="molecule type" value="Genomic_DNA"/>
</dbReference>
<evidence type="ECO:0000313" key="2">
    <source>
        <dbReference type="Proteomes" id="UP000295390"/>
    </source>
</evidence>
<dbReference type="AlphaFoldDB" id="A0A4R6TAB3"/>
<dbReference type="InterPro" id="IPR036583">
    <property type="entry name" value="23S_rRNA_IVS_sf"/>
</dbReference>
<accession>A0A4R6TAB3</accession>
<dbReference type="SUPFAM" id="SSF158446">
    <property type="entry name" value="IVS-encoded protein-like"/>
    <property type="match status" value="1"/>
</dbReference>
<proteinExistence type="predicted"/>
<dbReference type="PANTHER" id="PTHR38471:SF2">
    <property type="entry name" value="FOUR HELIX BUNDLE PROTEIN"/>
    <property type="match status" value="1"/>
</dbReference>
<dbReference type="Proteomes" id="UP000295390">
    <property type="component" value="Unassembled WGS sequence"/>
</dbReference>
<dbReference type="Pfam" id="PF05635">
    <property type="entry name" value="23S_rRNA_IVP"/>
    <property type="match status" value="1"/>
</dbReference>
<evidence type="ECO:0000313" key="1">
    <source>
        <dbReference type="EMBL" id="TDQ23826.1"/>
    </source>
</evidence>
<dbReference type="InterPro" id="IPR012657">
    <property type="entry name" value="23S_rRNA-intervening_sequence"/>
</dbReference>
<keyword evidence="2" id="KW-1185">Reference proteome</keyword>
<dbReference type="RefSeq" id="WP_243743974.1">
    <property type="nucleotide sequence ID" value="NZ_SNYH01000005.1"/>
</dbReference>
<dbReference type="CDD" id="cd16377">
    <property type="entry name" value="23S_rRNA_IVP_like"/>
    <property type="match status" value="1"/>
</dbReference>
<gene>
    <name evidence="1" type="ORF">DFQ07_2356</name>
</gene>
<sequence length="132" mass="15473">MKEKTSIKTFRDLLVWQKSMVFVTEVYKISNDFPKEEVFGLTSQIRRCAVSIPSNISEGYGRQSLGDFIRFLNIGIASLFELQTQLEISLNLEYISNESFTKLYEQSREIERMLYKSHKKVKRKTMNISLCL</sequence>
<name>A0A4R6TAB3_9FLAO</name>